<dbReference type="AlphaFoldDB" id="A0A5N4DMA8"/>
<gene>
    <name evidence="6" type="ORF">Cadr_000014304</name>
</gene>
<feature type="non-terminal residue" evidence="6">
    <location>
        <position position="229"/>
    </location>
</feature>
<dbReference type="EMBL" id="JWIN03000010">
    <property type="protein sequence ID" value="KAB1272260.1"/>
    <property type="molecule type" value="Genomic_DNA"/>
</dbReference>
<dbReference type="Proteomes" id="UP000299084">
    <property type="component" value="Unassembled WGS sequence"/>
</dbReference>
<accession>A0A5N4DMA8</accession>
<dbReference type="GO" id="GO:0012505">
    <property type="term" value="C:endomembrane system"/>
    <property type="evidence" value="ECO:0007669"/>
    <property type="project" value="UniProtKB-SubCell"/>
</dbReference>
<evidence type="ECO:0000256" key="5">
    <source>
        <dbReference type="SAM" id="Phobius"/>
    </source>
</evidence>
<protein>
    <submittedName>
        <fullName evidence="6">Solute carrier family 22 member 10</fullName>
    </submittedName>
</protein>
<dbReference type="GO" id="GO:0022857">
    <property type="term" value="F:transmembrane transporter activity"/>
    <property type="evidence" value="ECO:0007669"/>
    <property type="project" value="InterPro"/>
</dbReference>
<evidence type="ECO:0000313" key="7">
    <source>
        <dbReference type="Proteomes" id="UP000299084"/>
    </source>
</evidence>
<feature type="transmembrane region" description="Helical" evidence="5">
    <location>
        <begin position="108"/>
        <end position="125"/>
    </location>
</feature>
<feature type="transmembrane region" description="Helical" evidence="5">
    <location>
        <begin position="170"/>
        <end position="189"/>
    </location>
</feature>
<dbReference type="InterPro" id="IPR005828">
    <property type="entry name" value="MFS_sugar_transport-like"/>
</dbReference>
<evidence type="ECO:0000256" key="4">
    <source>
        <dbReference type="ARBA" id="ARBA00023136"/>
    </source>
</evidence>
<feature type="transmembrane region" description="Helical" evidence="5">
    <location>
        <begin position="19"/>
        <end position="38"/>
    </location>
</feature>
<reference evidence="6 7" key="1">
    <citation type="journal article" date="2019" name="Mol. Ecol. Resour.">
        <title>Improving Illumina assemblies with Hi-C and long reads: an example with the North African dromedary.</title>
        <authorList>
            <person name="Elbers J.P."/>
            <person name="Rogers M.F."/>
            <person name="Perelman P.L."/>
            <person name="Proskuryakova A.A."/>
            <person name="Serdyukova N.A."/>
            <person name="Johnson W.E."/>
            <person name="Horin P."/>
            <person name="Corander J."/>
            <person name="Murphy D."/>
            <person name="Burger P.A."/>
        </authorList>
    </citation>
    <scope>NUCLEOTIDE SEQUENCE [LARGE SCALE GENOMIC DNA]</scope>
    <source>
        <strain evidence="6">Drom800</strain>
        <tissue evidence="6">Blood</tissue>
    </source>
</reference>
<dbReference type="InterPro" id="IPR036259">
    <property type="entry name" value="MFS_trans_sf"/>
</dbReference>
<feature type="transmembrane region" description="Helical" evidence="5">
    <location>
        <begin position="195"/>
        <end position="212"/>
    </location>
</feature>
<dbReference type="STRING" id="9838.ENSCDRP00005029163"/>
<evidence type="ECO:0000256" key="3">
    <source>
        <dbReference type="ARBA" id="ARBA00022989"/>
    </source>
</evidence>
<evidence type="ECO:0000313" key="6">
    <source>
        <dbReference type="EMBL" id="KAB1272260.1"/>
    </source>
</evidence>
<keyword evidence="7" id="KW-1185">Reference proteome</keyword>
<dbReference type="SUPFAM" id="SSF103473">
    <property type="entry name" value="MFS general substrate transporter"/>
    <property type="match status" value="1"/>
</dbReference>
<dbReference type="Pfam" id="PF00083">
    <property type="entry name" value="Sugar_tr"/>
    <property type="match status" value="1"/>
</dbReference>
<organism evidence="6 7">
    <name type="scientific">Camelus dromedarius</name>
    <name type="common">Dromedary</name>
    <name type="synonym">Arabian camel</name>
    <dbReference type="NCBI Taxonomy" id="9838"/>
    <lineage>
        <taxon>Eukaryota</taxon>
        <taxon>Metazoa</taxon>
        <taxon>Chordata</taxon>
        <taxon>Craniata</taxon>
        <taxon>Vertebrata</taxon>
        <taxon>Euteleostomi</taxon>
        <taxon>Mammalia</taxon>
        <taxon>Eutheria</taxon>
        <taxon>Laurasiatheria</taxon>
        <taxon>Artiodactyla</taxon>
        <taxon>Tylopoda</taxon>
        <taxon>Camelidae</taxon>
        <taxon>Camelus</taxon>
    </lineage>
</organism>
<feature type="transmembrane region" description="Helical" evidence="5">
    <location>
        <begin position="137"/>
        <end position="158"/>
    </location>
</feature>
<name>A0A5N4DMA8_CAMDR</name>
<proteinExistence type="predicted"/>
<keyword evidence="3 5" id="KW-1133">Transmembrane helix</keyword>
<dbReference type="GO" id="GO:0016020">
    <property type="term" value="C:membrane"/>
    <property type="evidence" value="ECO:0007669"/>
    <property type="project" value="InterPro"/>
</dbReference>
<evidence type="ECO:0000256" key="1">
    <source>
        <dbReference type="ARBA" id="ARBA00004127"/>
    </source>
</evidence>
<keyword evidence="4 5" id="KW-0472">Membrane</keyword>
<keyword evidence="2 5" id="KW-0812">Transmembrane</keyword>
<comment type="subcellular location">
    <subcellularLocation>
        <location evidence="1">Endomembrane system</location>
        <topology evidence="1">Multi-pass membrane protein</topology>
    </subcellularLocation>
</comment>
<sequence>MGQIVLGGLAFVFREWRTLQLVVSIPFFVFFISSRWLIESARWLIITNKPDKSLKELKKVAQRNGIKNAEAMLNMEGLRSAIQKELEAAQTKATVFDLFRTPNLRKRICLLLFVRFANTVPVYGISLNLQHFGSNIFLFQVIFGALTALVRSLVFLVLKYMGRRPTQTLFLFLVGLAILVNMFVPQVVYRPTLPWIIYGVIPIIAGFVAFFLPETRNLPLPDTIQDVED</sequence>
<dbReference type="Gene3D" id="1.20.1250.20">
    <property type="entry name" value="MFS general substrate transporter like domains"/>
    <property type="match status" value="1"/>
</dbReference>
<evidence type="ECO:0000256" key="2">
    <source>
        <dbReference type="ARBA" id="ARBA00022692"/>
    </source>
</evidence>
<dbReference type="PANTHER" id="PTHR24064">
    <property type="entry name" value="SOLUTE CARRIER FAMILY 22 MEMBER"/>
    <property type="match status" value="1"/>
</dbReference>
<comment type="caution">
    <text evidence="6">The sequence shown here is derived from an EMBL/GenBank/DDBJ whole genome shotgun (WGS) entry which is preliminary data.</text>
</comment>